<gene>
    <name evidence="10" type="ORF">EI97DRAFT_449800</name>
</gene>
<keyword evidence="6" id="KW-0067">ATP-binding</keyword>
<dbReference type="GO" id="GO:0005524">
    <property type="term" value="F:ATP binding"/>
    <property type="evidence" value="ECO:0007669"/>
    <property type="project" value="UniProtKB-KW"/>
</dbReference>
<dbReference type="Pfam" id="PF00069">
    <property type="entry name" value="Pkinase"/>
    <property type="match status" value="1"/>
</dbReference>
<dbReference type="PROSITE" id="PS50011">
    <property type="entry name" value="PROTEIN_KINASE_DOM"/>
    <property type="match status" value="1"/>
</dbReference>
<evidence type="ECO:0000256" key="4">
    <source>
        <dbReference type="ARBA" id="ARBA00022741"/>
    </source>
</evidence>
<evidence type="ECO:0000256" key="2">
    <source>
        <dbReference type="ARBA" id="ARBA00022527"/>
    </source>
</evidence>
<dbReference type="SMART" id="SM00220">
    <property type="entry name" value="S_TKc"/>
    <property type="match status" value="1"/>
</dbReference>
<feature type="domain" description="Protein kinase" evidence="9">
    <location>
        <begin position="39"/>
        <end position="398"/>
    </location>
</feature>
<keyword evidence="5 10" id="KW-0418">Kinase</keyword>
<dbReference type="Gene3D" id="3.30.200.20">
    <property type="entry name" value="Phosphorylase Kinase, domain 1"/>
    <property type="match status" value="1"/>
</dbReference>
<evidence type="ECO:0000313" key="10">
    <source>
        <dbReference type="EMBL" id="KAF2277022.1"/>
    </source>
</evidence>
<accession>A0A6A6JKL5</accession>
<dbReference type="EMBL" id="ML986491">
    <property type="protein sequence ID" value="KAF2277022.1"/>
    <property type="molecule type" value="Genomic_DNA"/>
</dbReference>
<protein>
    <recommendedName>
        <fullName evidence="1">non-specific serine/threonine protein kinase</fullName>
        <ecNumber evidence="1">2.7.11.1</ecNumber>
    </recommendedName>
</protein>
<sequence length="453" mass="51956">MSNLTWVSYKPINDVESPNGYRPGGYHPVRICDQLHDRYTIIDKLGFGSYATVWLAIDHVTDSYVETLRKLHELGSQDQTARGKLLIPPVLDDFTVAGPNGLHPCLVTVPAGISVRDAKDDCLHLYERVFQPSVGRAIIAQLVHAIVFLHSNGVVHGDLHYGNILFQLPESFRNLTLEQYYEKYGCPWEERMERVERRNGQPLPEGVPFYAVIPAPTTVALGQEISFSEAQILLTDFGESYMPQVESRYASGTPKYLHPPELYFSTAEPLSFPADIWALAVAIWGTVGAYELFSTRRVTTDEWIQERVVILGPMPSDWWQKWRTRMIWFDERGAMRGESKFKGWAELFDFCIQRPREELGIPLEEDEKTALEELLRSMLAWKPEEGPTALQVLESEWMRKWALPDLERMDAQLRHSTTEGKGVGEEKPKKINWETFCFEMIEAQIQSFVEVED</sequence>
<dbReference type="Proteomes" id="UP000800097">
    <property type="component" value="Unassembled WGS sequence"/>
</dbReference>
<keyword evidence="4" id="KW-0547">Nucleotide-binding</keyword>
<dbReference type="EC" id="2.7.11.1" evidence="1"/>
<evidence type="ECO:0000256" key="1">
    <source>
        <dbReference type="ARBA" id="ARBA00012513"/>
    </source>
</evidence>
<dbReference type="GO" id="GO:0000245">
    <property type="term" value="P:spliceosomal complex assembly"/>
    <property type="evidence" value="ECO:0007669"/>
    <property type="project" value="TreeGrafter"/>
</dbReference>
<keyword evidence="2" id="KW-0723">Serine/threonine-protein kinase</keyword>
<comment type="catalytic activity">
    <reaction evidence="8">
        <text>L-seryl-[protein] + ATP = O-phospho-L-seryl-[protein] + ADP + H(+)</text>
        <dbReference type="Rhea" id="RHEA:17989"/>
        <dbReference type="Rhea" id="RHEA-COMP:9863"/>
        <dbReference type="Rhea" id="RHEA-COMP:11604"/>
        <dbReference type="ChEBI" id="CHEBI:15378"/>
        <dbReference type="ChEBI" id="CHEBI:29999"/>
        <dbReference type="ChEBI" id="CHEBI:30616"/>
        <dbReference type="ChEBI" id="CHEBI:83421"/>
        <dbReference type="ChEBI" id="CHEBI:456216"/>
        <dbReference type="EC" id="2.7.11.1"/>
    </reaction>
</comment>
<evidence type="ECO:0000256" key="6">
    <source>
        <dbReference type="ARBA" id="ARBA00022840"/>
    </source>
</evidence>
<evidence type="ECO:0000313" key="11">
    <source>
        <dbReference type="Proteomes" id="UP000800097"/>
    </source>
</evidence>
<dbReference type="AlphaFoldDB" id="A0A6A6JKL5"/>
<dbReference type="PANTHER" id="PTHR47634">
    <property type="entry name" value="PROTEIN KINASE DOMAIN-CONTAINING PROTEIN-RELATED"/>
    <property type="match status" value="1"/>
</dbReference>
<dbReference type="GeneID" id="54553416"/>
<keyword evidence="3" id="KW-0808">Transferase</keyword>
<dbReference type="GO" id="GO:0050684">
    <property type="term" value="P:regulation of mRNA processing"/>
    <property type="evidence" value="ECO:0007669"/>
    <property type="project" value="TreeGrafter"/>
</dbReference>
<keyword evidence="11" id="KW-1185">Reference proteome</keyword>
<dbReference type="OrthoDB" id="5979581at2759"/>
<evidence type="ECO:0000259" key="9">
    <source>
        <dbReference type="PROSITE" id="PS50011"/>
    </source>
</evidence>
<organism evidence="10 11">
    <name type="scientific">Westerdykella ornata</name>
    <dbReference type="NCBI Taxonomy" id="318751"/>
    <lineage>
        <taxon>Eukaryota</taxon>
        <taxon>Fungi</taxon>
        <taxon>Dikarya</taxon>
        <taxon>Ascomycota</taxon>
        <taxon>Pezizomycotina</taxon>
        <taxon>Dothideomycetes</taxon>
        <taxon>Pleosporomycetidae</taxon>
        <taxon>Pleosporales</taxon>
        <taxon>Sporormiaceae</taxon>
        <taxon>Westerdykella</taxon>
    </lineage>
</organism>
<dbReference type="Gene3D" id="1.10.510.10">
    <property type="entry name" value="Transferase(Phosphotransferase) domain 1"/>
    <property type="match status" value="1"/>
</dbReference>
<evidence type="ECO:0000256" key="3">
    <source>
        <dbReference type="ARBA" id="ARBA00022679"/>
    </source>
</evidence>
<dbReference type="InterPro" id="IPR011009">
    <property type="entry name" value="Kinase-like_dom_sf"/>
</dbReference>
<dbReference type="PANTHER" id="PTHR47634:SF9">
    <property type="entry name" value="PROTEIN KINASE DOMAIN-CONTAINING PROTEIN-RELATED"/>
    <property type="match status" value="1"/>
</dbReference>
<proteinExistence type="predicted"/>
<dbReference type="RefSeq" id="XP_033654561.1">
    <property type="nucleotide sequence ID" value="XM_033800241.1"/>
</dbReference>
<evidence type="ECO:0000256" key="7">
    <source>
        <dbReference type="ARBA" id="ARBA00047899"/>
    </source>
</evidence>
<dbReference type="InterPro" id="IPR051334">
    <property type="entry name" value="SRPK"/>
</dbReference>
<name>A0A6A6JKL5_WESOR</name>
<comment type="catalytic activity">
    <reaction evidence="7">
        <text>L-threonyl-[protein] + ATP = O-phospho-L-threonyl-[protein] + ADP + H(+)</text>
        <dbReference type="Rhea" id="RHEA:46608"/>
        <dbReference type="Rhea" id="RHEA-COMP:11060"/>
        <dbReference type="Rhea" id="RHEA-COMP:11605"/>
        <dbReference type="ChEBI" id="CHEBI:15378"/>
        <dbReference type="ChEBI" id="CHEBI:30013"/>
        <dbReference type="ChEBI" id="CHEBI:30616"/>
        <dbReference type="ChEBI" id="CHEBI:61977"/>
        <dbReference type="ChEBI" id="CHEBI:456216"/>
        <dbReference type="EC" id="2.7.11.1"/>
    </reaction>
</comment>
<dbReference type="InterPro" id="IPR000719">
    <property type="entry name" value="Prot_kinase_dom"/>
</dbReference>
<reference evidence="10" key="1">
    <citation type="journal article" date="2020" name="Stud. Mycol.">
        <title>101 Dothideomycetes genomes: a test case for predicting lifestyles and emergence of pathogens.</title>
        <authorList>
            <person name="Haridas S."/>
            <person name="Albert R."/>
            <person name="Binder M."/>
            <person name="Bloem J."/>
            <person name="Labutti K."/>
            <person name="Salamov A."/>
            <person name="Andreopoulos B."/>
            <person name="Baker S."/>
            <person name="Barry K."/>
            <person name="Bills G."/>
            <person name="Bluhm B."/>
            <person name="Cannon C."/>
            <person name="Castanera R."/>
            <person name="Culley D."/>
            <person name="Daum C."/>
            <person name="Ezra D."/>
            <person name="Gonzalez J."/>
            <person name="Henrissat B."/>
            <person name="Kuo A."/>
            <person name="Liang C."/>
            <person name="Lipzen A."/>
            <person name="Lutzoni F."/>
            <person name="Magnuson J."/>
            <person name="Mondo S."/>
            <person name="Nolan M."/>
            <person name="Ohm R."/>
            <person name="Pangilinan J."/>
            <person name="Park H.-J."/>
            <person name="Ramirez L."/>
            <person name="Alfaro M."/>
            <person name="Sun H."/>
            <person name="Tritt A."/>
            <person name="Yoshinaga Y."/>
            <person name="Zwiers L.-H."/>
            <person name="Turgeon B."/>
            <person name="Goodwin S."/>
            <person name="Spatafora J."/>
            <person name="Crous P."/>
            <person name="Grigoriev I."/>
        </authorList>
    </citation>
    <scope>NUCLEOTIDE SEQUENCE</scope>
    <source>
        <strain evidence="10">CBS 379.55</strain>
    </source>
</reference>
<evidence type="ECO:0000256" key="8">
    <source>
        <dbReference type="ARBA" id="ARBA00048679"/>
    </source>
</evidence>
<evidence type="ECO:0000256" key="5">
    <source>
        <dbReference type="ARBA" id="ARBA00022777"/>
    </source>
</evidence>
<dbReference type="SUPFAM" id="SSF56112">
    <property type="entry name" value="Protein kinase-like (PK-like)"/>
    <property type="match status" value="1"/>
</dbReference>
<dbReference type="GO" id="GO:0004674">
    <property type="term" value="F:protein serine/threonine kinase activity"/>
    <property type="evidence" value="ECO:0007669"/>
    <property type="project" value="UniProtKB-KW"/>
</dbReference>